<reference evidence="1" key="1">
    <citation type="journal article" date="2020" name="mSystems">
        <title>Genome- and Community-Level Interaction Insights into Carbon Utilization and Element Cycling Functions of Hydrothermarchaeota in Hydrothermal Sediment.</title>
        <authorList>
            <person name="Zhou Z."/>
            <person name="Liu Y."/>
            <person name="Xu W."/>
            <person name="Pan J."/>
            <person name="Luo Z.H."/>
            <person name="Li M."/>
        </authorList>
    </citation>
    <scope>NUCLEOTIDE SEQUENCE [LARGE SCALE GENOMIC DNA]</scope>
    <source>
        <strain evidence="1">SpSt-374</strain>
    </source>
</reference>
<dbReference type="EMBL" id="DSPX01000147">
    <property type="protein sequence ID" value="HGG01836.1"/>
    <property type="molecule type" value="Genomic_DNA"/>
</dbReference>
<name>A0A7C3VSY0_9CYAN</name>
<gene>
    <name evidence="1" type="ORF">ENR15_14610</name>
</gene>
<sequence length="89" mass="9997">MSDKLKNCKFTVVDLANGVKINTTIPEANHPALRSGFARHPVNPRWNPLKYHAWKTGVQLRAAWMRGEMVVRSTDSLLVPAPGEKGRDF</sequence>
<organism evidence="1">
    <name type="scientific">Planktothricoides sp. SpSt-374</name>
    <dbReference type="NCBI Taxonomy" id="2282167"/>
    <lineage>
        <taxon>Bacteria</taxon>
        <taxon>Bacillati</taxon>
        <taxon>Cyanobacteriota</taxon>
        <taxon>Cyanophyceae</taxon>
        <taxon>Oscillatoriophycideae</taxon>
        <taxon>Oscillatoriales</taxon>
        <taxon>Oscillatoriaceae</taxon>
        <taxon>Planktothricoides</taxon>
    </lineage>
</organism>
<proteinExistence type="predicted"/>
<evidence type="ECO:0000313" key="1">
    <source>
        <dbReference type="EMBL" id="HGG01836.1"/>
    </source>
</evidence>
<protein>
    <submittedName>
        <fullName evidence="1">Uncharacterized protein</fullName>
    </submittedName>
</protein>
<accession>A0A7C3VSY0</accession>
<dbReference type="AlphaFoldDB" id="A0A7C3VSY0"/>
<comment type="caution">
    <text evidence="1">The sequence shown here is derived from an EMBL/GenBank/DDBJ whole genome shotgun (WGS) entry which is preliminary data.</text>
</comment>